<proteinExistence type="predicted"/>
<evidence type="ECO:0000313" key="1">
    <source>
        <dbReference type="EMBL" id="SFZ82882.1"/>
    </source>
</evidence>
<organism evidence="1 2">
    <name type="scientific">Tenacibaculum maritimum NCIMB 2154</name>
    <dbReference type="NCBI Taxonomy" id="1349785"/>
    <lineage>
        <taxon>Bacteria</taxon>
        <taxon>Pseudomonadati</taxon>
        <taxon>Bacteroidota</taxon>
        <taxon>Flavobacteriia</taxon>
        <taxon>Flavobacteriales</taxon>
        <taxon>Flavobacteriaceae</taxon>
        <taxon>Tenacibaculum</taxon>
    </lineage>
</organism>
<dbReference type="Gene3D" id="2.60.40.10">
    <property type="entry name" value="Immunoglobulins"/>
    <property type="match status" value="1"/>
</dbReference>
<name>A0A2H1EB13_9FLAO</name>
<sequence length="407" mass="45716">MIPIKYTYLLLLSLFVLSPSTSEMAIGLTERISLVSSAKEYVAGNTIILEFSGTQDTSIRLYCTNSYGSTILSSEVKNNRLFFFFPDYMSDKASVINWKLLATGKNALSGKFTIIPQPKPTTMETYLGPPSIVAGGRDFSMLVVIPTDALDNPIKEKTKVVIQNQFNKAKKRKRTFTKNLISHTKIYSPKKSGRMLISSTCLGLDSKEYSLNVMPSTSLNFKIFAQRHHKYADGNQITTFTTSILKDANNNIVSDGTFVEFFITNKKGNILKAMAATINGVATARMIHPDYEEEWRIKAYVIGIAESNTLFLKYQKAVTTFNVTFSHENRTIEVGPLKSFMDQIIPDGLQVKLAVYQNGTLQREMVKESRDGYVKFTLNPNIFSDGMYGIEITTAGITRKFQTKKLW</sequence>
<dbReference type="RefSeq" id="WP_100211303.1">
    <property type="nucleotide sequence ID" value="NZ_CP138495.1"/>
</dbReference>
<keyword evidence="2" id="KW-1185">Reference proteome</keyword>
<protein>
    <submittedName>
        <fullName evidence="1">Uncharacterized protein</fullName>
    </submittedName>
</protein>
<dbReference type="KEGG" id="tmar:MARIT_1798"/>
<dbReference type="Proteomes" id="UP000231564">
    <property type="component" value="Chromosome MARIT"/>
</dbReference>
<gene>
    <name evidence="1" type="ORF">MARIT_1798</name>
</gene>
<dbReference type="EMBL" id="LT634361">
    <property type="protein sequence ID" value="SFZ82882.1"/>
    <property type="molecule type" value="Genomic_DNA"/>
</dbReference>
<dbReference type="GeneID" id="47723304"/>
<dbReference type="AlphaFoldDB" id="A0A2H1EB13"/>
<dbReference type="InterPro" id="IPR013783">
    <property type="entry name" value="Ig-like_fold"/>
</dbReference>
<accession>A0A2H1EB13</accession>
<reference evidence="1 2" key="1">
    <citation type="submission" date="2016-11" db="EMBL/GenBank/DDBJ databases">
        <authorList>
            <person name="Jaros S."/>
            <person name="Januszkiewicz K."/>
            <person name="Wedrychowicz H."/>
        </authorList>
    </citation>
    <scope>NUCLEOTIDE SEQUENCE [LARGE SCALE GENOMIC DNA]</scope>
    <source>
        <strain evidence="1">NCIMB 2154T</strain>
    </source>
</reference>
<dbReference type="STRING" id="1349785.GCA_000509405_02760"/>
<evidence type="ECO:0000313" key="2">
    <source>
        <dbReference type="Proteomes" id="UP000231564"/>
    </source>
</evidence>
<dbReference type="OrthoDB" id="980944at2"/>